<evidence type="ECO:0000256" key="7">
    <source>
        <dbReference type="ARBA" id="ARBA00023242"/>
    </source>
</evidence>
<dbReference type="OMA" id="KEHQIWR"/>
<evidence type="ECO:0000313" key="10">
    <source>
        <dbReference type="EMBL" id="PHT73994.1"/>
    </source>
</evidence>
<sequence length="575" mass="64879">MPLEMTQPHTIIDENYLHTAIVPISFPDTVCLNNQKNIMYGQNHIMDGQEIPYPSMLQGEIINSSQGCLNLPNFPRAVETEAIHNVLPAGRNRIKGSSFSTSYPISNSYTEDQHMEGIPISAVSLANLLAARNAVHENLENLAIVAPFSHPAEGQKIDGLDYPNVLNHSFGSYRNYEFDGVPEIPGTVLGRAQSQPFQLTENVNSNTWFSSETASLSSDSPSGSSRFSNELCLSLTTSQSAVVCGPIIQDQCSDISCSGVTNHAFPQRHFDSELTSCNSRNLSLNFVSYKPVHLSQFLTGSRYLRVMQEILSEIAQLSLQNHNLLGYRGMDCGANTLSALSSDSARGYAALHSDDLPDADHRFIGQMDSEAKKKNLVALLQVVDEQYNQCLDEIHMVISAFHAVTELDPCIHARFALKTISSLYKNLRERISNYILAMGEHFNKGGERGVEKSFETSFIQKQWALQQLKRKDHQLWRPQRGLPERSVSVLRAWMFQNFLHPYPKDAEKQLLAVKSGLTRSQVSNWFINARVRLWKPMIEEMYAEMNRRKIRTGNEDEANHRRNHRIIENHLFTMH</sequence>
<name>A0A1U8E1J2_CAPAN</name>
<feature type="domain" description="Homeobox" evidence="9">
    <location>
        <begin position="473"/>
        <end position="536"/>
    </location>
</feature>
<dbReference type="Pfam" id="PF05920">
    <property type="entry name" value="Homeobox_KN"/>
    <property type="match status" value="1"/>
</dbReference>
<evidence type="ECO:0000256" key="2">
    <source>
        <dbReference type="ARBA" id="ARBA00006454"/>
    </source>
</evidence>
<keyword evidence="7 8" id="KW-0539">Nucleus</keyword>
<dbReference type="GO" id="GO:0005634">
    <property type="term" value="C:nucleus"/>
    <property type="evidence" value="ECO:0000318"/>
    <property type="project" value="GO_Central"/>
</dbReference>
<dbReference type="STRING" id="4072.A0A1U8E1J2"/>
<evidence type="ECO:0000259" key="9">
    <source>
        <dbReference type="PROSITE" id="PS50071"/>
    </source>
</evidence>
<dbReference type="Proteomes" id="UP000222542">
    <property type="component" value="Unassembled WGS sequence"/>
</dbReference>
<keyword evidence="11" id="KW-1185">Reference proteome</keyword>
<organism evidence="10 11">
    <name type="scientific">Capsicum annuum</name>
    <name type="common">Capsicum pepper</name>
    <dbReference type="NCBI Taxonomy" id="4072"/>
    <lineage>
        <taxon>Eukaryota</taxon>
        <taxon>Viridiplantae</taxon>
        <taxon>Streptophyta</taxon>
        <taxon>Embryophyta</taxon>
        <taxon>Tracheophyta</taxon>
        <taxon>Spermatophyta</taxon>
        <taxon>Magnoliopsida</taxon>
        <taxon>eudicotyledons</taxon>
        <taxon>Gunneridae</taxon>
        <taxon>Pentapetalae</taxon>
        <taxon>asterids</taxon>
        <taxon>lamiids</taxon>
        <taxon>Solanales</taxon>
        <taxon>Solanaceae</taxon>
        <taxon>Solanoideae</taxon>
        <taxon>Capsiceae</taxon>
        <taxon>Capsicum</taxon>
    </lineage>
</organism>
<proteinExistence type="inferred from homology"/>
<dbReference type="AlphaFoldDB" id="A0A1U8E1J2"/>
<accession>A0A1U8E1J2</accession>
<keyword evidence="6" id="KW-0804">Transcription</keyword>
<comment type="subcellular location">
    <subcellularLocation>
        <location evidence="1 8">Nucleus</location>
    </subcellularLocation>
</comment>
<dbReference type="CDD" id="cd00086">
    <property type="entry name" value="homeodomain"/>
    <property type="match status" value="1"/>
</dbReference>
<evidence type="ECO:0000256" key="4">
    <source>
        <dbReference type="ARBA" id="ARBA00023125"/>
    </source>
</evidence>
<keyword evidence="4 8" id="KW-0238">DNA-binding</keyword>
<dbReference type="InterPro" id="IPR006563">
    <property type="entry name" value="POX_dom"/>
</dbReference>
<evidence type="ECO:0000256" key="6">
    <source>
        <dbReference type="ARBA" id="ARBA00023163"/>
    </source>
</evidence>
<dbReference type="SMART" id="SM00389">
    <property type="entry name" value="HOX"/>
    <property type="match status" value="1"/>
</dbReference>
<comment type="caution">
    <text evidence="10">The sequence shown here is derived from an EMBL/GenBank/DDBJ whole genome shotgun (WGS) entry which is preliminary data.</text>
</comment>
<dbReference type="Gramene" id="PHT73994">
    <property type="protein sequence ID" value="PHT73994"/>
    <property type="gene ID" value="T459_21271"/>
</dbReference>
<dbReference type="PROSITE" id="PS50071">
    <property type="entry name" value="HOMEOBOX_2"/>
    <property type="match status" value="1"/>
</dbReference>
<dbReference type="InterPro" id="IPR050224">
    <property type="entry name" value="TALE_homeobox"/>
</dbReference>
<reference evidence="10 11" key="1">
    <citation type="journal article" date="2014" name="Nat. Genet.">
        <title>Genome sequence of the hot pepper provides insights into the evolution of pungency in Capsicum species.</title>
        <authorList>
            <person name="Kim S."/>
            <person name="Park M."/>
            <person name="Yeom S.I."/>
            <person name="Kim Y.M."/>
            <person name="Lee J.M."/>
            <person name="Lee H.A."/>
            <person name="Seo E."/>
            <person name="Choi J."/>
            <person name="Cheong K."/>
            <person name="Kim K.T."/>
            <person name="Jung K."/>
            <person name="Lee G.W."/>
            <person name="Oh S.K."/>
            <person name="Bae C."/>
            <person name="Kim S.B."/>
            <person name="Lee H.Y."/>
            <person name="Kim S.Y."/>
            <person name="Kim M.S."/>
            <person name="Kang B.C."/>
            <person name="Jo Y.D."/>
            <person name="Yang H.B."/>
            <person name="Jeong H.J."/>
            <person name="Kang W.H."/>
            <person name="Kwon J.K."/>
            <person name="Shin C."/>
            <person name="Lim J.Y."/>
            <person name="Park J.H."/>
            <person name="Huh J.H."/>
            <person name="Kim J.S."/>
            <person name="Kim B.D."/>
            <person name="Cohen O."/>
            <person name="Paran I."/>
            <person name="Suh M.C."/>
            <person name="Lee S.B."/>
            <person name="Kim Y.K."/>
            <person name="Shin Y."/>
            <person name="Noh S.J."/>
            <person name="Park J."/>
            <person name="Seo Y.S."/>
            <person name="Kwon S.Y."/>
            <person name="Kim H.A."/>
            <person name="Park J.M."/>
            <person name="Kim H.J."/>
            <person name="Choi S.B."/>
            <person name="Bosland P.W."/>
            <person name="Reeves G."/>
            <person name="Jo S.H."/>
            <person name="Lee B.W."/>
            <person name="Cho H.T."/>
            <person name="Choi H.S."/>
            <person name="Lee M.S."/>
            <person name="Yu Y."/>
            <person name="Do Choi Y."/>
            <person name="Park B.S."/>
            <person name="van Deynze A."/>
            <person name="Ashrafi H."/>
            <person name="Hill T."/>
            <person name="Kim W.T."/>
            <person name="Pai H.S."/>
            <person name="Ahn H.K."/>
            <person name="Yeam I."/>
            <person name="Giovannoni J.J."/>
            <person name="Rose J.K."/>
            <person name="Sorensen I."/>
            <person name="Lee S.J."/>
            <person name="Kim R.W."/>
            <person name="Choi I.Y."/>
            <person name="Choi B.S."/>
            <person name="Lim J.S."/>
            <person name="Lee Y.H."/>
            <person name="Choi D."/>
        </authorList>
    </citation>
    <scope>NUCLEOTIDE SEQUENCE [LARGE SCALE GENOMIC DNA]</scope>
    <source>
        <strain evidence="11">cv. CM334</strain>
    </source>
</reference>
<gene>
    <name evidence="10" type="ORF">T459_21271</name>
</gene>
<dbReference type="SMR" id="A0A1U8E1J2"/>
<dbReference type="InterPro" id="IPR001356">
    <property type="entry name" value="HD"/>
</dbReference>
<evidence type="ECO:0000256" key="1">
    <source>
        <dbReference type="ARBA" id="ARBA00004123"/>
    </source>
</evidence>
<evidence type="ECO:0000256" key="3">
    <source>
        <dbReference type="ARBA" id="ARBA00023015"/>
    </source>
</evidence>
<keyword evidence="3" id="KW-0805">Transcription regulation</keyword>
<dbReference type="InterPro" id="IPR009057">
    <property type="entry name" value="Homeodomain-like_sf"/>
</dbReference>
<dbReference type="OrthoDB" id="10056939at2759"/>
<dbReference type="GO" id="GO:0006355">
    <property type="term" value="P:regulation of DNA-templated transcription"/>
    <property type="evidence" value="ECO:0007669"/>
    <property type="project" value="InterPro"/>
</dbReference>
<reference evidence="10 11" key="2">
    <citation type="journal article" date="2017" name="Genome Biol.">
        <title>New reference genome sequences of hot pepper reveal the massive evolution of plant disease-resistance genes by retroduplication.</title>
        <authorList>
            <person name="Kim S."/>
            <person name="Park J."/>
            <person name="Yeom S.I."/>
            <person name="Kim Y.M."/>
            <person name="Seo E."/>
            <person name="Kim K.T."/>
            <person name="Kim M.S."/>
            <person name="Lee J.M."/>
            <person name="Cheong K."/>
            <person name="Shin H.S."/>
            <person name="Kim S.B."/>
            <person name="Han K."/>
            <person name="Lee J."/>
            <person name="Park M."/>
            <person name="Lee H.A."/>
            <person name="Lee H.Y."/>
            <person name="Lee Y."/>
            <person name="Oh S."/>
            <person name="Lee J.H."/>
            <person name="Choi E."/>
            <person name="Choi E."/>
            <person name="Lee S.E."/>
            <person name="Jeon J."/>
            <person name="Kim H."/>
            <person name="Choi G."/>
            <person name="Song H."/>
            <person name="Lee J."/>
            <person name="Lee S.C."/>
            <person name="Kwon J.K."/>
            <person name="Lee H.Y."/>
            <person name="Koo N."/>
            <person name="Hong Y."/>
            <person name="Kim R.W."/>
            <person name="Kang W.H."/>
            <person name="Huh J.H."/>
            <person name="Kang B.C."/>
            <person name="Yang T.J."/>
            <person name="Lee Y.H."/>
            <person name="Bennetzen J.L."/>
            <person name="Choi D."/>
        </authorList>
    </citation>
    <scope>NUCLEOTIDE SEQUENCE [LARGE SCALE GENOMIC DNA]</scope>
    <source>
        <strain evidence="11">cv. CM334</strain>
    </source>
</reference>
<protein>
    <submittedName>
        <fullName evidence="10">Homeobox protein ATH1</fullName>
    </submittedName>
</protein>
<feature type="DNA-binding region" description="Homeobox" evidence="8">
    <location>
        <begin position="475"/>
        <end position="537"/>
    </location>
</feature>
<comment type="similarity">
    <text evidence="2">Belongs to the TALE/BELL homeobox family.</text>
</comment>
<dbReference type="Gene3D" id="1.10.10.60">
    <property type="entry name" value="Homeodomain-like"/>
    <property type="match status" value="1"/>
</dbReference>
<dbReference type="SUPFAM" id="SSF46689">
    <property type="entry name" value="Homeodomain-like"/>
    <property type="match status" value="1"/>
</dbReference>
<evidence type="ECO:0000256" key="5">
    <source>
        <dbReference type="ARBA" id="ARBA00023155"/>
    </source>
</evidence>
<evidence type="ECO:0000313" key="11">
    <source>
        <dbReference type="Proteomes" id="UP000222542"/>
    </source>
</evidence>
<dbReference type="PANTHER" id="PTHR11850">
    <property type="entry name" value="HOMEOBOX PROTEIN TRANSCRIPTION FACTORS"/>
    <property type="match status" value="1"/>
</dbReference>
<dbReference type="Pfam" id="PF07526">
    <property type="entry name" value="POX"/>
    <property type="match status" value="1"/>
</dbReference>
<dbReference type="EMBL" id="AYRZ02000008">
    <property type="protein sequence ID" value="PHT73994.1"/>
    <property type="molecule type" value="Genomic_DNA"/>
</dbReference>
<keyword evidence="5 8" id="KW-0371">Homeobox</keyword>
<dbReference type="InterPro" id="IPR008422">
    <property type="entry name" value="KN_HD"/>
</dbReference>
<dbReference type="GO" id="GO:0003677">
    <property type="term" value="F:DNA binding"/>
    <property type="evidence" value="ECO:0007669"/>
    <property type="project" value="UniProtKB-UniRule"/>
</dbReference>
<evidence type="ECO:0000256" key="8">
    <source>
        <dbReference type="PROSITE-ProRule" id="PRU00108"/>
    </source>
</evidence>
<dbReference type="SMART" id="SM00574">
    <property type="entry name" value="POX"/>
    <property type="match status" value="1"/>
</dbReference>